<dbReference type="RefSeq" id="WP_074834191.1">
    <property type="nucleotide sequence ID" value="NZ_CATLQZ010000009.1"/>
</dbReference>
<dbReference type="GO" id="GO:0005886">
    <property type="term" value="C:plasma membrane"/>
    <property type="evidence" value="ECO:0007669"/>
    <property type="project" value="UniProtKB-SubCell"/>
</dbReference>
<dbReference type="GO" id="GO:0022857">
    <property type="term" value="F:transmembrane transporter activity"/>
    <property type="evidence" value="ECO:0007669"/>
    <property type="project" value="InterPro"/>
</dbReference>
<evidence type="ECO:0000256" key="3">
    <source>
        <dbReference type="ARBA" id="ARBA00022692"/>
    </source>
</evidence>
<dbReference type="PANTHER" id="PTHR43124">
    <property type="entry name" value="PURINE EFFLUX PUMP PBUE"/>
    <property type="match status" value="1"/>
</dbReference>
<evidence type="ECO:0000256" key="5">
    <source>
        <dbReference type="ARBA" id="ARBA00023136"/>
    </source>
</evidence>
<dbReference type="InterPro" id="IPR011701">
    <property type="entry name" value="MFS"/>
</dbReference>
<feature type="transmembrane region" description="Helical" evidence="6">
    <location>
        <begin position="170"/>
        <end position="187"/>
    </location>
</feature>
<dbReference type="Pfam" id="PF07690">
    <property type="entry name" value="MFS_1"/>
    <property type="match status" value="1"/>
</dbReference>
<keyword evidence="9" id="KW-1185">Reference proteome</keyword>
<dbReference type="GeneID" id="80816287"/>
<dbReference type="InterPro" id="IPR050189">
    <property type="entry name" value="MFS_Efflux_Transporters"/>
</dbReference>
<dbReference type="PROSITE" id="PS00216">
    <property type="entry name" value="SUGAR_TRANSPORT_1"/>
    <property type="match status" value="1"/>
</dbReference>
<evidence type="ECO:0000259" key="7">
    <source>
        <dbReference type="PROSITE" id="PS50850"/>
    </source>
</evidence>
<comment type="subcellular location">
    <subcellularLocation>
        <location evidence="1">Cell membrane</location>
        <topology evidence="1">Multi-pass membrane protein</topology>
    </subcellularLocation>
</comment>
<evidence type="ECO:0000256" key="2">
    <source>
        <dbReference type="ARBA" id="ARBA00022475"/>
    </source>
</evidence>
<feature type="domain" description="Major facilitator superfamily (MFS) profile" evidence="7">
    <location>
        <begin position="14"/>
        <end position="398"/>
    </location>
</feature>
<feature type="transmembrane region" description="Helical" evidence="6">
    <location>
        <begin position="375"/>
        <end position="396"/>
    </location>
</feature>
<comment type="caution">
    <text evidence="8">The sequence shown here is derived from an EMBL/GenBank/DDBJ whole genome shotgun (WGS) entry which is preliminary data.</text>
</comment>
<dbReference type="PROSITE" id="PS50850">
    <property type="entry name" value="MFS"/>
    <property type="match status" value="1"/>
</dbReference>
<keyword evidence="5 6" id="KW-0472">Membrane</keyword>
<keyword evidence="3 6" id="KW-0812">Transmembrane</keyword>
<dbReference type="AlphaFoldDB" id="A0A975W674"/>
<gene>
    <name evidence="8" type="ORF">SAMN04487940_1016</name>
</gene>
<name>A0A975W674_9RHOB</name>
<feature type="transmembrane region" description="Helical" evidence="6">
    <location>
        <begin position="219"/>
        <end position="239"/>
    </location>
</feature>
<evidence type="ECO:0000313" key="9">
    <source>
        <dbReference type="Proteomes" id="UP000182932"/>
    </source>
</evidence>
<dbReference type="EMBL" id="FNYY01000001">
    <property type="protein sequence ID" value="SEI49551.1"/>
    <property type="molecule type" value="Genomic_DNA"/>
</dbReference>
<keyword evidence="4 6" id="KW-1133">Transmembrane helix</keyword>
<evidence type="ECO:0000313" key="8">
    <source>
        <dbReference type="EMBL" id="SEI49551.1"/>
    </source>
</evidence>
<dbReference type="SUPFAM" id="SSF103473">
    <property type="entry name" value="MFS general substrate transporter"/>
    <property type="match status" value="1"/>
</dbReference>
<proteinExistence type="predicted"/>
<dbReference type="InterPro" id="IPR005829">
    <property type="entry name" value="Sugar_transporter_CS"/>
</dbReference>
<feature type="transmembrane region" description="Helical" evidence="6">
    <location>
        <begin position="345"/>
        <end position="369"/>
    </location>
</feature>
<feature type="transmembrane region" description="Helical" evidence="6">
    <location>
        <begin position="53"/>
        <end position="73"/>
    </location>
</feature>
<feature type="transmembrane region" description="Helical" evidence="6">
    <location>
        <begin position="287"/>
        <end position="306"/>
    </location>
</feature>
<protein>
    <submittedName>
        <fullName evidence="8">MFS transporter, DHA1 family, bicyclomycin/chloramphenicol resistance protein</fullName>
    </submittedName>
</protein>
<dbReference type="Proteomes" id="UP000182932">
    <property type="component" value="Unassembled WGS sequence"/>
</dbReference>
<feature type="transmembrane region" description="Helical" evidence="6">
    <location>
        <begin position="312"/>
        <end position="333"/>
    </location>
</feature>
<dbReference type="CDD" id="cd17320">
    <property type="entry name" value="MFS_MdfA_MDR_like"/>
    <property type="match status" value="1"/>
</dbReference>
<feature type="transmembrane region" description="Helical" evidence="6">
    <location>
        <begin position="12"/>
        <end position="33"/>
    </location>
</feature>
<feature type="transmembrane region" description="Helical" evidence="6">
    <location>
        <begin position="254"/>
        <end position="275"/>
    </location>
</feature>
<reference evidence="8 9" key="1">
    <citation type="submission" date="2016-10" db="EMBL/GenBank/DDBJ databases">
        <authorList>
            <person name="Varghese N."/>
            <person name="Submissions S."/>
        </authorList>
    </citation>
    <scope>NUCLEOTIDE SEQUENCE [LARGE SCALE GENOMIC DNA]</scope>
    <source>
        <strain evidence="8 9">FF3</strain>
    </source>
</reference>
<evidence type="ECO:0000256" key="1">
    <source>
        <dbReference type="ARBA" id="ARBA00004651"/>
    </source>
</evidence>
<feature type="transmembrane region" description="Helical" evidence="6">
    <location>
        <begin position="139"/>
        <end position="164"/>
    </location>
</feature>
<organism evidence="8 9">
    <name type="scientific">Marinovum algicola</name>
    <dbReference type="NCBI Taxonomy" id="42444"/>
    <lineage>
        <taxon>Bacteria</taxon>
        <taxon>Pseudomonadati</taxon>
        <taxon>Pseudomonadota</taxon>
        <taxon>Alphaproteobacteria</taxon>
        <taxon>Rhodobacterales</taxon>
        <taxon>Roseobacteraceae</taxon>
        <taxon>Marinovum</taxon>
    </lineage>
</organism>
<evidence type="ECO:0000256" key="4">
    <source>
        <dbReference type="ARBA" id="ARBA00022989"/>
    </source>
</evidence>
<keyword evidence="2" id="KW-1003">Cell membrane</keyword>
<feature type="transmembrane region" description="Helical" evidence="6">
    <location>
        <begin position="80"/>
        <end position="98"/>
    </location>
</feature>
<feature type="transmembrane region" description="Helical" evidence="6">
    <location>
        <begin position="104"/>
        <end position="127"/>
    </location>
</feature>
<dbReference type="InterPro" id="IPR020846">
    <property type="entry name" value="MFS_dom"/>
</dbReference>
<accession>A0A975W674</accession>
<dbReference type="InterPro" id="IPR036259">
    <property type="entry name" value="MFS_trans_sf"/>
</dbReference>
<evidence type="ECO:0000256" key="6">
    <source>
        <dbReference type="SAM" id="Phobius"/>
    </source>
</evidence>
<dbReference type="PANTHER" id="PTHR43124:SF3">
    <property type="entry name" value="CHLORAMPHENICOL EFFLUX PUMP RV0191"/>
    <property type="match status" value="1"/>
</dbReference>
<dbReference type="Gene3D" id="1.20.1720.10">
    <property type="entry name" value="Multidrug resistance protein D"/>
    <property type="match status" value="1"/>
</dbReference>
<sequence length="402" mass="42115">MTRPTPPRPAFAEYIALVALLISIGALGTDIMLPALEAISADLGAPKLTDGHYIVSAFFLGMAGGQLIVGPLADSFGRKPVIYAGYGVFVLGCLVSAFTESWAIMLAGRVLQGFGAAAPRIVTVAMVRDEYEGRAMARIMSIVMAAFIIVPVVAPALGQGLILLGGWRSTFAGLVVLALAVVGWFALRQRETLAPEDKRAFRLGDIAAGLREILRTRVALGYTLTAGLMYGMFVGYLGAAQQIFQGVFGVGELFAAYFALASTALGAAAIVNASLVMRLGMRRLTGLALVALTGLSFGFWALLPLYGGQPPMLLFILWQLSVFFCVGITFGNLNALALEPLGHMAGLGAAFVGSLATFLSLPLAAAISARINGTVTPLIAGFAVLGLAACCVMYWTNRGRPD</sequence>